<comment type="caution">
    <text evidence="1">The sequence shown here is derived from an EMBL/GenBank/DDBJ whole genome shotgun (WGS) entry which is preliminary data.</text>
</comment>
<reference evidence="2" key="1">
    <citation type="journal article" date="2019" name="Int. J. Syst. Evol. Microbiol.">
        <title>The Global Catalogue of Microorganisms (GCM) 10K type strain sequencing project: providing services to taxonomists for standard genome sequencing and annotation.</title>
        <authorList>
            <consortium name="The Broad Institute Genomics Platform"/>
            <consortium name="The Broad Institute Genome Sequencing Center for Infectious Disease"/>
            <person name="Wu L."/>
            <person name="Ma J."/>
        </authorList>
    </citation>
    <scope>NUCLEOTIDE SEQUENCE [LARGE SCALE GENOMIC DNA]</scope>
    <source>
        <strain evidence="2">KACC 11407</strain>
    </source>
</reference>
<sequence length="928" mass="100423">MSEQANDCGCCAGSARPPGVRFNAPGLPAIDYRIGRHGEFKAALLARVSSSRFPALAGLRTRENDDFTIAWCDAGAVMLDVLSFYQERMANEAYLRTSVERRSIVELARLIGYRPSPGVAASTHLAFTLEDAPGMPSLAAGPVTVPVGTRVQSIPGPDEQPQTFETVEPVLARVGWNAIPAQQSEAQTLPAGTRELFLAGVDTQLQPGDMLLLVGTERFDSSASKRWAVRPLLTVEADNDRRITRVTWDEALGANNLQWNSDKAVRVFALRARAGLFGNNAPDPRMLKLGYISGITTWPWGNNWANYQIQGGNIDLDGTYPKIVAGGWVVLAGGSGSEGDASLPGEELLVRINSVRQLSRSAYGLSQRLTRLKGDVNPDPAHFALPDTLVLAQSEELRLAPRYLPYPAYGAELALDRRVADLEPRQPLALSGKRQRLRIVADDPALKFVPDGGTAVATRPGDSFVVLAPPVWLLSPWELALPPWLLEVFLRFKPGLTLRWRLADRSGAEGVLDGSPFSVALEPARKDDPVVSELRHVAKPANAVAHTRDRTVLQLDAAMAHVYDRTTLTVCANLAPATHGERVGEIAGSGDAALPGQRFVLKQSPLTYVSAATPAGRASTLEVRVDGQLWNEVPSLFGRGPREHVYALRQDDEQRTIVQFGDNQEGARLSSGQDNVRLSYRKGLGVEGNVRSGQLTTLLGRPLGVKAACNPVAATGGQDPESRDEARRNAPLTMLTLGRAVSVQDYTDFARSFAGVAKACAIWLKSGPARGIHLTIAGPNGDAIVAGSATHQHLTEALRRYGDPLIPLRITSYAPVRFRIRARIKVDAAFVVEDVLKAARQRLHSHFAFDQRDFLQQVAIDEVMAVIQNVSGVEAVDVDELYRLDPGATPDLVARLFAKPPQLQPDGSVAPAELVTLDSDQLALEVMP</sequence>
<dbReference type="EMBL" id="JBHSNM010000001">
    <property type="protein sequence ID" value="MFC5569088.1"/>
    <property type="molecule type" value="Genomic_DNA"/>
</dbReference>
<dbReference type="Proteomes" id="UP001596036">
    <property type="component" value="Unassembled WGS sequence"/>
</dbReference>
<name>A0ABW0SJ82_9GAMM</name>
<dbReference type="InterPro" id="IPR011749">
    <property type="entry name" value="CHP02243"/>
</dbReference>
<evidence type="ECO:0000313" key="1">
    <source>
        <dbReference type="EMBL" id="MFC5569088.1"/>
    </source>
</evidence>
<organism evidence="1 2">
    <name type="scientific">Lysobacter yangpyeongensis</name>
    <dbReference type="NCBI Taxonomy" id="346182"/>
    <lineage>
        <taxon>Bacteria</taxon>
        <taxon>Pseudomonadati</taxon>
        <taxon>Pseudomonadota</taxon>
        <taxon>Gammaproteobacteria</taxon>
        <taxon>Lysobacterales</taxon>
        <taxon>Lysobacteraceae</taxon>
        <taxon>Lysobacter</taxon>
    </lineage>
</organism>
<evidence type="ECO:0000313" key="2">
    <source>
        <dbReference type="Proteomes" id="UP001596036"/>
    </source>
</evidence>
<proteinExistence type="predicted"/>
<keyword evidence="2" id="KW-1185">Reference proteome</keyword>
<dbReference type="NCBIfam" id="TIGR02243">
    <property type="entry name" value="putative baseplate assembly protein"/>
    <property type="match status" value="1"/>
</dbReference>
<accession>A0ABW0SJ82</accession>
<protein>
    <submittedName>
        <fullName evidence="1">Baseplate assembly protein</fullName>
    </submittedName>
</protein>
<dbReference type="RefSeq" id="WP_386752949.1">
    <property type="nucleotide sequence ID" value="NZ_JBHSNM010000001.1"/>
</dbReference>
<gene>
    <name evidence="1" type="ORF">ACFPN1_03275</name>
</gene>